<dbReference type="KEGG" id="theu:HPC62_14635"/>
<evidence type="ECO:0000313" key="2">
    <source>
        <dbReference type="Proteomes" id="UP000505210"/>
    </source>
</evidence>
<name>A0A6M8BRZ4_9CYAN</name>
<reference evidence="1 2" key="1">
    <citation type="submission" date="2020-05" db="EMBL/GenBank/DDBJ databases">
        <title>Complete genome sequence of of a novel Thermoleptolyngbya strain isolated from hot springs of Ganzi, Sichuan China.</title>
        <authorList>
            <person name="Tang J."/>
            <person name="Daroch M."/>
            <person name="Li L."/>
            <person name="Waleron K."/>
            <person name="Waleron M."/>
            <person name="Waleron M."/>
        </authorList>
    </citation>
    <scope>NUCLEOTIDE SEQUENCE [LARGE SCALE GENOMIC DNA]</scope>
    <source>
        <strain evidence="1 2">PKUAC-SCTA183</strain>
    </source>
</reference>
<evidence type="ECO:0000313" key="1">
    <source>
        <dbReference type="EMBL" id="QKD84975.1"/>
    </source>
</evidence>
<keyword evidence="2" id="KW-1185">Reference proteome</keyword>
<dbReference type="PANTHER" id="PTHR38013">
    <property type="entry name" value="GLYCOPROTEIN/POLYSACCHARIDE METABOLISM"/>
    <property type="match status" value="1"/>
</dbReference>
<dbReference type="Pfam" id="PF09619">
    <property type="entry name" value="YscW"/>
    <property type="match status" value="1"/>
</dbReference>
<dbReference type="InterPro" id="IPR039366">
    <property type="entry name" value="Pilotin"/>
</dbReference>
<dbReference type="PANTHER" id="PTHR38013:SF1">
    <property type="entry name" value="GLYCOPROTEIN_POLYSACCHARIDE METABOLISM"/>
    <property type="match status" value="1"/>
</dbReference>
<dbReference type="InterPro" id="IPR053196">
    <property type="entry name" value="Lipoprotein_YbaY-like"/>
</dbReference>
<protein>
    <submittedName>
        <fullName evidence="1">Lipo-like protein</fullName>
    </submittedName>
</protein>
<sequence>MVQQSSLVTGTVTYLPRIALPPNALIEVSLADVSRADAPARILATQTIESNGRQVPFAFALPYDPAQIDSRYTYAVQARITIDGQLRFINTTRTSVITNGSPTEGIEIVVDPVQR</sequence>
<dbReference type="Proteomes" id="UP000505210">
    <property type="component" value="Chromosome"/>
</dbReference>
<dbReference type="AlphaFoldDB" id="A0A6M8BRZ4"/>
<accession>A0A6M8BRZ4</accession>
<dbReference type="EMBL" id="CP053661">
    <property type="protein sequence ID" value="QKD84975.1"/>
    <property type="molecule type" value="Genomic_DNA"/>
</dbReference>
<gene>
    <name evidence="1" type="ORF">HPC62_14635</name>
</gene>
<proteinExistence type="predicted"/>
<organism evidence="1 2">
    <name type="scientific">Thermoleptolyngbya sichuanensis A183</name>
    <dbReference type="NCBI Taxonomy" id="2737172"/>
    <lineage>
        <taxon>Bacteria</taxon>
        <taxon>Bacillati</taxon>
        <taxon>Cyanobacteriota</taxon>
        <taxon>Cyanophyceae</taxon>
        <taxon>Oculatellales</taxon>
        <taxon>Oculatellaceae</taxon>
        <taxon>Thermoleptolyngbya</taxon>
        <taxon>Thermoleptolyngbya sichuanensis</taxon>
    </lineage>
</organism>